<evidence type="ECO:0000313" key="2">
    <source>
        <dbReference type="Ensembl" id="ENSPTXP00000011911.1"/>
    </source>
</evidence>
<dbReference type="AlphaFoldDB" id="A0A670YTF1"/>
<dbReference type="Proteomes" id="UP000472273">
    <property type="component" value="Unplaced"/>
</dbReference>
<keyword evidence="3" id="KW-1185">Reference proteome</keyword>
<dbReference type="Gene3D" id="2.60.40.10">
    <property type="entry name" value="Immunoglobulins"/>
    <property type="match status" value="1"/>
</dbReference>
<evidence type="ECO:0000313" key="3">
    <source>
        <dbReference type="Proteomes" id="UP000472273"/>
    </source>
</evidence>
<proteinExistence type="predicted"/>
<dbReference type="InterPro" id="IPR013106">
    <property type="entry name" value="Ig_V-set"/>
</dbReference>
<organism evidence="2 3">
    <name type="scientific">Pseudonaja textilis</name>
    <name type="common">Eastern brown snake</name>
    <dbReference type="NCBI Taxonomy" id="8673"/>
    <lineage>
        <taxon>Eukaryota</taxon>
        <taxon>Metazoa</taxon>
        <taxon>Chordata</taxon>
        <taxon>Craniata</taxon>
        <taxon>Vertebrata</taxon>
        <taxon>Euteleostomi</taxon>
        <taxon>Lepidosauria</taxon>
        <taxon>Squamata</taxon>
        <taxon>Bifurcata</taxon>
        <taxon>Unidentata</taxon>
        <taxon>Episquamata</taxon>
        <taxon>Toxicofera</taxon>
        <taxon>Serpentes</taxon>
        <taxon>Colubroidea</taxon>
        <taxon>Elapidae</taxon>
        <taxon>Hydrophiinae</taxon>
        <taxon>Pseudonaja</taxon>
    </lineage>
</organism>
<reference evidence="2" key="2">
    <citation type="submission" date="2025-09" db="UniProtKB">
        <authorList>
            <consortium name="Ensembl"/>
        </authorList>
    </citation>
    <scope>IDENTIFICATION</scope>
</reference>
<name>A0A670YTF1_PSETE</name>
<protein>
    <recommendedName>
        <fullName evidence="1">Ig-like domain-containing protein</fullName>
    </recommendedName>
</protein>
<feature type="domain" description="Ig-like" evidence="1">
    <location>
        <begin position="21"/>
        <end position="89"/>
    </location>
</feature>
<evidence type="ECO:0000259" key="1">
    <source>
        <dbReference type="PROSITE" id="PS50835"/>
    </source>
</evidence>
<dbReference type="SUPFAM" id="SSF48726">
    <property type="entry name" value="Immunoglobulin"/>
    <property type="match status" value="1"/>
</dbReference>
<dbReference type="InterPro" id="IPR013783">
    <property type="entry name" value="Ig-like_fold"/>
</dbReference>
<dbReference type="InterPro" id="IPR007110">
    <property type="entry name" value="Ig-like_dom"/>
</dbReference>
<reference evidence="2" key="1">
    <citation type="submission" date="2025-08" db="UniProtKB">
        <authorList>
            <consortium name="Ensembl"/>
        </authorList>
    </citation>
    <scope>IDENTIFICATION</scope>
</reference>
<sequence>FHEMLDLLTFTHPAEQTSPLGQSAKISCTMSRDSQVGSQPKYLLYDHNDDGQFTGSKDASANAAYLTVMNLQAEDEADYTCVFCYSTPS</sequence>
<dbReference type="SMART" id="SM00406">
    <property type="entry name" value="IGv"/>
    <property type="match status" value="1"/>
</dbReference>
<dbReference type="Ensembl" id="ENSPTXT00000012301.1">
    <property type="protein sequence ID" value="ENSPTXP00000011911.1"/>
    <property type="gene ID" value="ENSPTXG00000008400.1"/>
</dbReference>
<dbReference type="InterPro" id="IPR036179">
    <property type="entry name" value="Ig-like_dom_sf"/>
</dbReference>
<accession>A0A670YTF1</accession>
<dbReference type="PROSITE" id="PS50835">
    <property type="entry name" value="IG_LIKE"/>
    <property type="match status" value="1"/>
</dbReference>